<sequence>MSDNVCYGRWTNWSKGSANGSTITLSPSSAGFLVAFLAIFVSVAGGSLWRILAFTIHQHQSSRAPRDGLHYQQQAILRNAATPGAASWQFFWLIPLWTKVARRPFLRLLPLIAIAFFNLAVFFAVGILVAEVTRTIGSEVLIRSSNCGNWTLNTTEQVLGFQTKTLNDTVTAASYARDCYGDRSSALECNQYAAQALPYTSSEQNPNTTCPFREDMCLIHWPVYMMDTGNVSSHYHLGINAKPQDRIIYRRKATCAPIKTRGFITSFSYTDAVNASLGAVPGAEGDPRNNFTIAYNRRAATVGYGYDLNSVDWSSGDNDNIWEPDSAVHRDDADVSLMFLAANSIQYYGKVEDPIFQATTESSYIVDAGKNVTFYESDYYVNPLGCVDQHQSCNPVSHRCTKLDSYYAAVVAAQKDLQLNQFQYVTVSVISLDLYLSTISQSIGGRGSAALEAQQHQDGLISGPLPNTQWQKEVQYWFSTGLTKLQKHIFEYAAGPTNVIDYTYVSRPSDAPSHQLCENLVVGTMIPGRGYKLSRWALDEKLQLQRLAFEGAGRGSWRAGSSAVPVTTEQTTFAIDIWGDRQHPTFYEFSNEEKNTGTFAAHSTLSDTATTPHTIEPRMDDGRSDSLAPTLPEPEFEDHWLSGPFNNSHPT</sequence>
<feature type="transmembrane region" description="Helical" evidence="2">
    <location>
        <begin position="30"/>
        <end position="53"/>
    </location>
</feature>
<feature type="compositionally biased region" description="Polar residues" evidence="1">
    <location>
        <begin position="604"/>
        <end position="613"/>
    </location>
</feature>
<name>A0A9P4UVW5_9PLEO</name>
<feature type="transmembrane region" description="Helical" evidence="2">
    <location>
        <begin position="108"/>
        <end position="130"/>
    </location>
</feature>
<keyword evidence="4" id="KW-1185">Reference proteome</keyword>
<evidence type="ECO:0000256" key="2">
    <source>
        <dbReference type="SAM" id="Phobius"/>
    </source>
</evidence>
<feature type="region of interest" description="Disordered" evidence="1">
    <location>
        <begin position="604"/>
        <end position="651"/>
    </location>
</feature>
<dbReference type="AlphaFoldDB" id="A0A9P4UVW5"/>
<gene>
    <name evidence="3" type="ORF">EJ04DRAFT_595491</name>
</gene>
<dbReference type="EMBL" id="ML996345">
    <property type="protein sequence ID" value="KAF2727228.1"/>
    <property type="molecule type" value="Genomic_DNA"/>
</dbReference>
<organism evidence="3 4">
    <name type="scientific">Polyplosphaeria fusca</name>
    <dbReference type="NCBI Taxonomy" id="682080"/>
    <lineage>
        <taxon>Eukaryota</taxon>
        <taxon>Fungi</taxon>
        <taxon>Dikarya</taxon>
        <taxon>Ascomycota</taxon>
        <taxon>Pezizomycotina</taxon>
        <taxon>Dothideomycetes</taxon>
        <taxon>Pleosporomycetidae</taxon>
        <taxon>Pleosporales</taxon>
        <taxon>Tetraplosphaeriaceae</taxon>
        <taxon>Polyplosphaeria</taxon>
    </lineage>
</organism>
<comment type="caution">
    <text evidence="3">The sequence shown here is derived from an EMBL/GenBank/DDBJ whole genome shotgun (WGS) entry which is preliminary data.</text>
</comment>
<evidence type="ECO:0000313" key="4">
    <source>
        <dbReference type="Proteomes" id="UP000799444"/>
    </source>
</evidence>
<reference evidence="3" key="1">
    <citation type="journal article" date="2020" name="Stud. Mycol.">
        <title>101 Dothideomycetes genomes: a test case for predicting lifestyles and emergence of pathogens.</title>
        <authorList>
            <person name="Haridas S."/>
            <person name="Albert R."/>
            <person name="Binder M."/>
            <person name="Bloem J."/>
            <person name="Labutti K."/>
            <person name="Salamov A."/>
            <person name="Andreopoulos B."/>
            <person name="Baker S."/>
            <person name="Barry K."/>
            <person name="Bills G."/>
            <person name="Bluhm B."/>
            <person name="Cannon C."/>
            <person name="Castanera R."/>
            <person name="Culley D."/>
            <person name="Daum C."/>
            <person name="Ezra D."/>
            <person name="Gonzalez J."/>
            <person name="Henrissat B."/>
            <person name="Kuo A."/>
            <person name="Liang C."/>
            <person name="Lipzen A."/>
            <person name="Lutzoni F."/>
            <person name="Magnuson J."/>
            <person name="Mondo S."/>
            <person name="Nolan M."/>
            <person name="Ohm R."/>
            <person name="Pangilinan J."/>
            <person name="Park H.-J."/>
            <person name="Ramirez L."/>
            <person name="Alfaro M."/>
            <person name="Sun H."/>
            <person name="Tritt A."/>
            <person name="Yoshinaga Y."/>
            <person name="Zwiers L.-H."/>
            <person name="Turgeon B."/>
            <person name="Goodwin S."/>
            <person name="Spatafora J."/>
            <person name="Crous P."/>
            <person name="Grigoriev I."/>
        </authorList>
    </citation>
    <scope>NUCLEOTIDE SEQUENCE</scope>
    <source>
        <strain evidence="3">CBS 125425</strain>
    </source>
</reference>
<evidence type="ECO:0000256" key="1">
    <source>
        <dbReference type="SAM" id="MobiDB-lite"/>
    </source>
</evidence>
<evidence type="ECO:0000313" key="3">
    <source>
        <dbReference type="EMBL" id="KAF2727228.1"/>
    </source>
</evidence>
<keyword evidence="2" id="KW-1133">Transmembrane helix</keyword>
<protein>
    <submittedName>
        <fullName evidence="3">Uncharacterized protein</fullName>
    </submittedName>
</protein>
<dbReference type="OrthoDB" id="3540210at2759"/>
<proteinExistence type="predicted"/>
<keyword evidence="2" id="KW-0812">Transmembrane</keyword>
<feature type="compositionally biased region" description="Basic and acidic residues" evidence="1">
    <location>
        <begin position="615"/>
        <end position="624"/>
    </location>
</feature>
<accession>A0A9P4UVW5</accession>
<dbReference type="Proteomes" id="UP000799444">
    <property type="component" value="Unassembled WGS sequence"/>
</dbReference>
<keyword evidence="2" id="KW-0472">Membrane</keyword>